<gene>
    <name evidence="1" type="ORF">AsAng_0050240</name>
</gene>
<protein>
    <submittedName>
        <fullName evidence="1">Uncharacterized protein</fullName>
    </submittedName>
</protein>
<evidence type="ECO:0000313" key="2">
    <source>
        <dbReference type="Proteomes" id="UP001060919"/>
    </source>
</evidence>
<keyword evidence="2" id="KW-1185">Reference proteome</keyword>
<name>A0A916DW34_9BACT</name>
<organism evidence="1 2">
    <name type="scientific">Aureispira anguillae</name>
    <dbReference type="NCBI Taxonomy" id="2864201"/>
    <lineage>
        <taxon>Bacteria</taxon>
        <taxon>Pseudomonadati</taxon>
        <taxon>Bacteroidota</taxon>
        <taxon>Saprospiria</taxon>
        <taxon>Saprospirales</taxon>
        <taxon>Saprospiraceae</taxon>
        <taxon>Aureispira</taxon>
    </lineage>
</organism>
<reference evidence="1" key="1">
    <citation type="submission" date="2022-09" db="EMBL/GenBank/DDBJ databases">
        <title>Aureispira anguillicida sp. nov., isolated from Leptocephalus of Japanese eel Anguilla japonica.</title>
        <authorList>
            <person name="Yuasa K."/>
            <person name="Mekata T."/>
            <person name="Ikunari K."/>
        </authorList>
    </citation>
    <scope>NUCLEOTIDE SEQUENCE</scope>
    <source>
        <strain evidence="1">EL160426</strain>
    </source>
</reference>
<sequence length="64" mass="7436">MFLLESQLIICVRGRFNIPIGVYTKGDLDIKNTLMNLEIGINQLHNLFIMIRLNVISYCLINRI</sequence>
<evidence type="ECO:0000313" key="1">
    <source>
        <dbReference type="EMBL" id="BDS14245.1"/>
    </source>
</evidence>
<dbReference type="KEGG" id="aup:AsAng_0050240"/>
<accession>A0A916DW34</accession>
<dbReference type="AlphaFoldDB" id="A0A916DW34"/>
<proteinExistence type="predicted"/>
<dbReference type="EMBL" id="AP026867">
    <property type="protein sequence ID" value="BDS14245.1"/>
    <property type="molecule type" value="Genomic_DNA"/>
</dbReference>
<dbReference type="Proteomes" id="UP001060919">
    <property type="component" value="Chromosome"/>
</dbReference>